<dbReference type="NCBIfam" id="TIGR03083">
    <property type="entry name" value="maleylpyruvate isomerase family mycothiol-dependent enzyme"/>
    <property type="match status" value="1"/>
</dbReference>
<name>A0ABP4U326_9ACTN</name>
<dbReference type="InterPro" id="IPR010872">
    <property type="entry name" value="MDMPI_C-term_domain"/>
</dbReference>
<dbReference type="GO" id="GO:0016853">
    <property type="term" value="F:isomerase activity"/>
    <property type="evidence" value="ECO:0007669"/>
    <property type="project" value="UniProtKB-KW"/>
</dbReference>
<reference evidence="4" key="1">
    <citation type="journal article" date="2019" name="Int. J. Syst. Evol. Microbiol.">
        <title>The Global Catalogue of Microorganisms (GCM) 10K type strain sequencing project: providing services to taxonomists for standard genome sequencing and annotation.</title>
        <authorList>
            <consortium name="The Broad Institute Genomics Platform"/>
            <consortium name="The Broad Institute Genome Sequencing Center for Infectious Disease"/>
            <person name="Wu L."/>
            <person name="Ma J."/>
        </authorList>
    </citation>
    <scope>NUCLEOTIDE SEQUENCE [LARGE SCALE GENOMIC DNA]</scope>
    <source>
        <strain evidence="4">JCM 14718</strain>
    </source>
</reference>
<dbReference type="RefSeq" id="WP_163571500.1">
    <property type="nucleotide sequence ID" value="NZ_BAAANY010000021.1"/>
</dbReference>
<dbReference type="Pfam" id="PF11716">
    <property type="entry name" value="MDMPI_N"/>
    <property type="match status" value="1"/>
</dbReference>
<evidence type="ECO:0000313" key="4">
    <source>
        <dbReference type="Proteomes" id="UP001500618"/>
    </source>
</evidence>
<protein>
    <submittedName>
        <fullName evidence="3">Maleylpyruvate isomerase family mycothiol-dependent enzyme</fullName>
    </submittedName>
</protein>
<evidence type="ECO:0000259" key="2">
    <source>
        <dbReference type="Pfam" id="PF11716"/>
    </source>
</evidence>
<proteinExistence type="predicted"/>
<keyword evidence="3" id="KW-0413">Isomerase</keyword>
<sequence length="250" mass="26921">MTDLTADQRFWLEALRAEGAALGAAVGVENLAAPVRSCPGWNLERLVGHLGVVYQFQRTHFVRGTASRPDNERQTAPTGPAVLDYFAEQLAQTITALENLDPEAPAWNWGGGPKVAAFWFRRMALETAIHRWDAQAAIGIPIPLDPRLSVDGIAEVLDTQLPSGRRKGPDDAEGVVRLNATDTGDRWVLRLRGTTLAVLDTNTVLDPGPGAQAAAKGTASDLLLALWGRIPLDVLEITGESHLLEALRTG</sequence>
<dbReference type="InterPro" id="IPR024344">
    <property type="entry name" value="MDMPI_metal-binding"/>
</dbReference>
<evidence type="ECO:0000313" key="3">
    <source>
        <dbReference type="EMBL" id="GAA1698372.1"/>
    </source>
</evidence>
<dbReference type="Proteomes" id="UP001500618">
    <property type="component" value="Unassembled WGS sequence"/>
</dbReference>
<feature type="domain" description="MDMPI C-terminal" evidence="1">
    <location>
        <begin position="148"/>
        <end position="245"/>
    </location>
</feature>
<evidence type="ECO:0000259" key="1">
    <source>
        <dbReference type="Pfam" id="PF07398"/>
    </source>
</evidence>
<dbReference type="Pfam" id="PF07398">
    <property type="entry name" value="MDMPI_C"/>
    <property type="match status" value="1"/>
</dbReference>
<dbReference type="PANTHER" id="PTHR40758:SF1">
    <property type="entry name" value="CONSERVED PROTEIN"/>
    <property type="match status" value="1"/>
</dbReference>
<dbReference type="SUPFAM" id="SSF109854">
    <property type="entry name" value="DinB/YfiT-like putative metalloenzymes"/>
    <property type="match status" value="1"/>
</dbReference>
<dbReference type="InterPro" id="IPR034660">
    <property type="entry name" value="DinB/YfiT-like"/>
</dbReference>
<feature type="domain" description="Mycothiol-dependent maleylpyruvate isomerase metal-binding" evidence="2">
    <location>
        <begin position="12"/>
        <end position="135"/>
    </location>
</feature>
<comment type="caution">
    <text evidence="3">The sequence shown here is derived from an EMBL/GenBank/DDBJ whole genome shotgun (WGS) entry which is preliminary data.</text>
</comment>
<dbReference type="PANTHER" id="PTHR40758">
    <property type="entry name" value="CONSERVED PROTEIN"/>
    <property type="match status" value="1"/>
</dbReference>
<dbReference type="EMBL" id="BAAANY010000021">
    <property type="protein sequence ID" value="GAA1698372.1"/>
    <property type="molecule type" value="Genomic_DNA"/>
</dbReference>
<organism evidence="3 4">
    <name type="scientific">Fodinicola feengrottensis</name>
    <dbReference type="NCBI Taxonomy" id="435914"/>
    <lineage>
        <taxon>Bacteria</taxon>
        <taxon>Bacillati</taxon>
        <taxon>Actinomycetota</taxon>
        <taxon>Actinomycetes</taxon>
        <taxon>Mycobacteriales</taxon>
        <taxon>Fodinicola</taxon>
    </lineage>
</organism>
<dbReference type="InterPro" id="IPR017517">
    <property type="entry name" value="Maleyloyr_isom"/>
</dbReference>
<keyword evidence="4" id="KW-1185">Reference proteome</keyword>
<gene>
    <name evidence="3" type="ORF">GCM10009765_54750</name>
</gene>
<accession>A0ABP4U326</accession>